<dbReference type="Gene3D" id="3.30.450.20">
    <property type="entry name" value="PAS domain"/>
    <property type="match status" value="1"/>
</dbReference>
<dbReference type="InterPro" id="IPR035965">
    <property type="entry name" value="PAS-like_dom_sf"/>
</dbReference>
<dbReference type="OrthoDB" id="23692at2"/>
<dbReference type="InterPro" id="IPR043128">
    <property type="entry name" value="Rev_trsase/Diguanyl_cyclase"/>
</dbReference>
<proteinExistence type="predicted"/>
<dbReference type="FunFam" id="3.20.20.450:FF:000001">
    <property type="entry name" value="Cyclic di-GMP phosphodiesterase yahA"/>
    <property type="match status" value="1"/>
</dbReference>
<dbReference type="CDD" id="cd01948">
    <property type="entry name" value="EAL"/>
    <property type="match status" value="1"/>
</dbReference>
<dbReference type="SMART" id="SM00052">
    <property type="entry name" value="EAL"/>
    <property type="match status" value="1"/>
</dbReference>
<name>A0A4R5Y955_9MICC</name>
<dbReference type="Pfam" id="PF00990">
    <property type="entry name" value="GGDEF"/>
    <property type="match status" value="1"/>
</dbReference>
<feature type="domain" description="GGDEF" evidence="3">
    <location>
        <begin position="191"/>
        <end position="323"/>
    </location>
</feature>
<dbReference type="InterPro" id="IPR029787">
    <property type="entry name" value="Nucleotide_cyclase"/>
</dbReference>
<comment type="caution">
    <text evidence="4">The sequence shown here is derived from an EMBL/GenBank/DDBJ whole genome shotgun (WGS) entry which is preliminary data.</text>
</comment>
<dbReference type="SUPFAM" id="SSF141868">
    <property type="entry name" value="EAL domain-like"/>
    <property type="match status" value="1"/>
</dbReference>
<dbReference type="Gene3D" id="3.30.70.270">
    <property type="match status" value="1"/>
</dbReference>
<organism evidence="4 5">
    <name type="scientific">Arthrobacter nitrophenolicus</name>
    <dbReference type="NCBI Taxonomy" id="683150"/>
    <lineage>
        <taxon>Bacteria</taxon>
        <taxon>Bacillati</taxon>
        <taxon>Actinomycetota</taxon>
        <taxon>Actinomycetes</taxon>
        <taxon>Micrococcales</taxon>
        <taxon>Micrococcaceae</taxon>
        <taxon>Arthrobacter</taxon>
    </lineage>
</organism>
<dbReference type="AlphaFoldDB" id="A0A4R5Y955"/>
<evidence type="ECO:0000313" key="4">
    <source>
        <dbReference type="EMBL" id="TDL41184.1"/>
    </source>
</evidence>
<evidence type="ECO:0000313" key="5">
    <source>
        <dbReference type="Proteomes" id="UP000294621"/>
    </source>
</evidence>
<dbReference type="RefSeq" id="WP_133345557.1">
    <property type="nucleotide sequence ID" value="NZ_SMZQ01000001.1"/>
</dbReference>
<evidence type="ECO:0000259" key="2">
    <source>
        <dbReference type="PROSITE" id="PS50883"/>
    </source>
</evidence>
<dbReference type="NCBIfam" id="TIGR00254">
    <property type="entry name" value="GGDEF"/>
    <property type="match status" value="1"/>
</dbReference>
<dbReference type="SUPFAM" id="SSF55073">
    <property type="entry name" value="Nucleotide cyclase"/>
    <property type="match status" value="1"/>
</dbReference>
<sequence>MTDAPGPPAGHDKPPDDFEALFHQAPCGYLVTDDGGSITAVNDTFVRWTGFARPELLGRRLQDLMPVGDQILYSTHCIPQLGINGSVSEIAVEIIDAGGERRAALLSAQRVPGSGQEPGSVRVIIFSAHERRMFEKELVAALRAAEESEVRRGQAEKELQRLALHDSLTGLPNRAGLRMALEPLLDGSGKGALAVLFLDLDHFKAVNDSLGHSAGDELLMAVADRLRAAVPGTGTVARLSGDEFLVARTAVDTPEAVALAAGLLEVLRAPMQIEGLEIVTSASIGIAVANNADETLEDLIRRADIAMYRAKERGRGRWELHEPAETDPTVDRLRALGELRRGIRDGALRVHYQPQIDLRTGTASGVEALVRWQHPTRGLLPPSEFITMAEESGLVRPLGAWVLNETLKQAAALRQDPRNAGLEFAVNLSARQLNDPELVDTVKGALQLWTLDPALLQLEITETALMSDPAAALESLTALKNLGVGLAVDDFGTGYSSLTYLKKFPINELKIDRSFITGLGSDSGDAAIVGSCIDLAHAVGIRAVAEGVETSGQEQALRAMGCDLAQGFLFARPLPAPLLEEWLQANLGGRPVGPDP</sequence>
<dbReference type="CDD" id="cd00130">
    <property type="entry name" value="PAS"/>
    <property type="match status" value="1"/>
</dbReference>
<reference evidence="4 5" key="1">
    <citation type="submission" date="2019-03" db="EMBL/GenBank/DDBJ databases">
        <title>Genome Sequencing and Assembly of Various Microbes Isolated from Partially Reclaimed Soil and Acid Mine Drainage (AMD) Site.</title>
        <authorList>
            <person name="Steinbock B."/>
            <person name="Bechtold R."/>
            <person name="Sevigny J.L."/>
            <person name="Thomas D."/>
            <person name="Cuthill L.R."/>
            <person name="Aveiro Johannsen E.J."/>
            <person name="Thomas K."/>
            <person name="Ghosh A."/>
        </authorList>
    </citation>
    <scope>NUCLEOTIDE SEQUENCE [LARGE SCALE GENOMIC DNA]</scope>
    <source>
        <strain evidence="4 5">S-A1</strain>
    </source>
</reference>
<dbReference type="SMART" id="SM00091">
    <property type="entry name" value="PAS"/>
    <property type="match status" value="1"/>
</dbReference>
<dbReference type="Gene3D" id="3.20.20.450">
    <property type="entry name" value="EAL domain"/>
    <property type="match status" value="1"/>
</dbReference>
<dbReference type="InterPro" id="IPR035919">
    <property type="entry name" value="EAL_sf"/>
</dbReference>
<dbReference type="PANTHER" id="PTHR44757">
    <property type="entry name" value="DIGUANYLATE CYCLASE DGCP"/>
    <property type="match status" value="1"/>
</dbReference>
<dbReference type="EMBL" id="SMZQ01000001">
    <property type="protein sequence ID" value="TDL41184.1"/>
    <property type="molecule type" value="Genomic_DNA"/>
</dbReference>
<feature type="domain" description="PAS" evidence="1">
    <location>
        <begin position="14"/>
        <end position="65"/>
    </location>
</feature>
<accession>A0A4R5Y955</accession>
<evidence type="ECO:0000259" key="3">
    <source>
        <dbReference type="PROSITE" id="PS50887"/>
    </source>
</evidence>
<dbReference type="SUPFAM" id="SSF55785">
    <property type="entry name" value="PYP-like sensor domain (PAS domain)"/>
    <property type="match status" value="1"/>
</dbReference>
<dbReference type="InterPro" id="IPR000160">
    <property type="entry name" value="GGDEF_dom"/>
</dbReference>
<dbReference type="InterPro" id="IPR052155">
    <property type="entry name" value="Biofilm_reg_signaling"/>
</dbReference>
<dbReference type="Pfam" id="PF13426">
    <property type="entry name" value="PAS_9"/>
    <property type="match status" value="1"/>
</dbReference>
<dbReference type="PANTHER" id="PTHR44757:SF2">
    <property type="entry name" value="BIOFILM ARCHITECTURE MAINTENANCE PROTEIN MBAA"/>
    <property type="match status" value="1"/>
</dbReference>
<dbReference type="PROSITE" id="PS50883">
    <property type="entry name" value="EAL"/>
    <property type="match status" value="1"/>
</dbReference>
<dbReference type="PROSITE" id="PS50112">
    <property type="entry name" value="PAS"/>
    <property type="match status" value="1"/>
</dbReference>
<dbReference type="CDD" id="cd01949">
    <property type="entry name" value="GGDEF"/>
    <property type="match status" value="1"/>
</dbReference>
<dbReference type="Proteomes" id="UP000294621">
    <property type="component" value="Unassembled WGS sequence"/>
</dbReference>
<dbReference type="SMART" id="SM00267">
    <property type="entry name" value="GGDEF"/>
    <property type="match status" value="1"/>
</dbReference>
<dbReference type="Pfam" id="PF00563">
    <property type="entry name" value="EAL"/>
    <property type="match status" value="1"/>
</dbReference>
<evidence type="ECO:0000259" key="1">
    <source>
        <dbReference type="PROSITE" id="PS50112"/>
    </source>
</evidence>
<dbReference type="NCBIfam" id="TIGR00229">
    <property type="entry name" value="sensory_box"/>
    <property type="match status" value="1"/>
</dbReference>
<feature type="domain" description="EAL" evidence="2">
    <location>
        <begin position="332"/>
        <end position="587"/>
    </location>
</feature>
<dbReference type="InterPro" id="IPR000014">
    <property type="entry name" value="PAS"/>
</dbReference>
<protein>
    <submittedName>
        <fullName evidence="4">GGDEF and EAL domain-containing protein</fullName>
    </submittedName>
</protein>
<dbReference type="InterPro" id="IPR001633">
    <property type="entry name" value="EAL_dom"/>
</dbReference>
<dbReference type="PROSITE" id="PS50887">
    <property type="entry name" value="GGDEF"/>
    <property type="match status" value="1"/>
</dbReference>
<gene>
    <name evidence="4" type="ORF">E2R57_00455</name>
</gene>